<evidence type="ECO:0000313" key="2">
    <source>
        <dbReference type="Proteomes" id="UP000006044"/>
    </source>
</evidence>
<reference evidence="1 2" key="1">
    <citation type="submission" date="2012-08" db="EMBL/GenBank/DDBJ databases">
        <title>The Genome Sequence of Barnesiella intestinihominis YIT 11860.</title>
        <authorList>
            <consortium name="The Broad Institute Genome Sequencing Platform"/>
            <person name="Earl A."/>
            <person name="Ward D."/>
            <person name="Feldgarden M."/>
            <person name="Gevers D."/>
            <person name="Morotomi M."/>
            <person name="Walker B."/>
            <person name="Young S.K."/>
            <person name="Zeng Q."/>
            <person name="Gargeya S."/>
            <person name="Fitzgerald M."/>
            <person name="Haas B."/>
            <person name="Abouelleil A."/>
            <person name="Alvarado L."/>
            <person name="Arachchi H.M."/>
            <person name="Berlin A.M."/>
            <person name="Chapman S.B."/>
            <person name="Goldberg J."/>
            <person name="Griggs A."/>
            <person name="Gujja S."/>
            <person name="Hansen M."/>
            <person name="Howarth C."/>
            <person name="Imamovic A."/>
            <person name="Larimer J."/>
            <person name="McCowen C."/>
            <person name="Montmayeur A."/>
            <person name="Murphy C."/>
            <person name="Neiman D."/>
            <person name="Pearson M."/>
            <person name="Priest M."/>
            <person name="Roberts A."/>
            <person name="Saif S."/>
            <person name="Shea T."/>
            <person name="Sisk P."/>
            <person name="Sykes S."/>
            <person name="Wortman J."/>
            <person name="Nusbaum C."/>
            <person name="Birren B."/>
        </authorList>
    </citation>
    <scope>NUCLEOTIDE SEQUENCE [LARGE SCALE GENOMIC DNA]</scope>
    <source>
        <strain evidence="1 2">YIT 11860</strain>
    </source>
</reference>
<dbReference type="HOGENOM" id="CLU_3096001_0_0_10"/>
<dbReference type="Proteomes" id="UP000006044">
    <property type="component" value="Unassembled WGS sequence"/>
</dbReference>
<dbReference type="STRING" id="742726.HMPREF9448_02112"/>
<keyword evidence="2" id="KW-1185">Reference proteome</keyword>
<gene>
    <name evidence="1" type="ORF">HMPREF9448_02112</name>
</gene>
<organism evidence="1 2">
    <name type="scientific">Barnesiella intestinihominis YIT 11860</name>
    <dbReference type="NCBI Taxonomy" id="742726"/>
    <lineage>
        <taxon>Bacteria</taxon>
        <taxon>Pseudomonadati</taxon>
        <taxon>Bacteroidota</taxon>
        <taxon>Bacteroidia</taxon>
        <taxon>Bacteroidales</taxon>
        <taxon>Barnesiellaceae</taxon>
        <taxon>Barnesiella</taxon>
    </lineage>
</organism>
<name>K0WWW7_9BACT</name>
<evidence type="ECO:0000313" key="1">
    <source>
        <dbReference type="EMBL" id="EJZ62761.1"/>
    </source>
</evidence>
<protein>
    <submittedName>
        <fullName evidence="1">Uncharacterized protein</fullName>
    </submittedName>
</protein>
<dbReference type="EMBL" id="ADLE01000015">
    <property type="protein sequence ID" value="EJZ62761.1"/>
    <property type="molecule type" value="Genomic_DNA"/>
</dbReference>
<sequence length="51" mass="5653">MLSGFILYSNEASSPAGQSYHRPATGKTKCYLPKFILLRIVFKTDASQLSD</sequence>
<accession>K0WWW7</accession>
<proteinExistence type="predicted"/>
<comment type="caution">
    <text evidence="1">The sequence shown here is derived from an EMBL/GenBank/DDBJ whole genome shotgun (WGS) entry which is preliminary data.</text>
</comment>
<dbReference type="AlphaFoldDB" id="K0WWW7"/>